<evidence type="ECO:0000313" key="1">
    <source>
        <dbReference type="EMBL" id="MBR1137652.1"/>
    </source>
</evidence>
<dbReference type="PANTHER" id="PTHR39337:SF1">
    <property type="entry name" value="BLR5642 PROTEIN"/>
    <property type="match status" value="1"/>
</dbReference>
<sequence length="166" mass="18199">MMTKAKAATRTATKSAAKTLFTIGYEHTPAKAVLDELQAAGVKLLVDVRAVAASRRPGFSKSQLAAGLDERGIAYVHLRGLGTPKEGREAARSGQYDTLHKIYSAHLKTPQAREQMDELAALVKSAGPVCLLCYERDHAHCHRQWIAEIIEDRDQVRVENLVAPQV</sequence>
<proteinExistence type="predicted"/>
<dbReference type="PANTHER" id="PTHR39337">
    <property type="entry name" value="BLR5642 PROTEIN"/>
    <property type="match status" value="1"/>
</dbReference>
<dbReference type="InterPro" id="IPR014519">
    <property type="entry name" value="UCP024492"/>
</dbReference>
<dbReference type="EMBL" id="JAFCLK010000015">
    <property type="protein sequence ID" value="MBR1137652.1"/>
    <property type="molecule type" value="Genomic_DNA"/>
</dbReference>
<dbReference type="PIRSF" id="PIRSF024492">
    <property type="entry name" value="UCP024492"/>
    <property type="match status" value="1"/>
</dbReference>
<dbReference type="RefSeq" id="WP_172238326.1">
    <property type="nucleotide sequence ID" value="NZ_JABFDP010000019.1"/>
</dbReference>
<dbReference type="InterPro" id="IPR007438">
    <property type="entry name" value="DUF488"/>
</dbReference>
<comment type="caution">
    <text evidence="1">The sequence shown here is derived from an EMBL/GenBank/DDBJ whole genome shotgun (WGS) entry which is preliminary data.</text>
</comment>
<gene>
    <name evidence="1" type="ORF">JQ619_17940</name>
</gene>
<accession>A0ABS5G8K2</accession>
<protein>
    <submittedName>
        <fullName evidence="1">DUF488 domain-containing protein</fullName>
    </submittedName>
</protein>
<reference evidence="2" key="1">
    <citation type="journal article" date="2021" name="ISME J.">
        <title>Evolutionary origin and ecological implication of a unique nif island in free-living Bradyrhizobium lineages.</title>
        <authorList>
            <person name="Tao J."/>
        </authorList>
    </citation>
    <scope>NUCLEOTIDE SEQUENCE [LARGE SCALE GENOMIC DNA]</scope>
    <source>
        <strain evidence="2">SZCCT0094</strain>
    </source>
</reference>
<evidence type="ECO:0000313" key="2">
    <source>
        <dbReference type="Proteomes" id="UP001314635"/>
    </source>
</evidence>
<dbReference type="Pfam" id="PF04343">
    <property type="entry name" value="DUF488"/>
    <property type="match status" value="1"/>
</dbReference>
<name>A0ABS5G8K2_9BRAD</name>
<organism evidence="1 2">
    <name type="scientific">Bradyrhizobium denitrificans</name>
    <dbReference type="NCBI Taxonomy" id="2734912"/>
    <lineage>
        <taxon>Bacteria</taxon>
        <taxon>Pseudomonadati</taxon>
        <taxon>Pseudomonadota</taxon>
        <taxon>Alphaproteobacteria</taxon>
        <taxon>Hyphomicrobiales</taxon>
        <taxon>Nitrobacteraceae</taxon>
        <taxon>Bradyrhizobium</taxon>
    </lineage>
</organism>
<keyword evidence="2" id="KW-1185">Reference proteome</keyword>
<dbReference type="Proteomes" id="UP001314635">
    <property type="component" value="Unassembled WGS sequence"/>
</dbReference>